<keyword evidence="2" id="KW-1185">Reference proteome</keyword>
<accession>A0ACC0WM69</accession>
<protein>
    <submittedName>
        <fullName evidence="1">Uncharacterized protein</fullName>
    </submittedName>
</protein>
<sequence>MLYPGLVDQPHWETSMVISEDLTRGIAMTSCLKNQSHVSPHSPDTNAYASGTVFLLPYKLVASKSVPLYCVFFYECAV</sequence>
<dbReference type="Proteomes" id="UP001163321">
    <property type="component" value="Chromosome 10"/>
</dbReference>
<dbReference type="EMBL" id="CM047589">
    <property type="protein sequence ID" value="KAI9919973.1"/>
    <property type="molecule type" value="Genomic_DNA"/>
</dbReference>
<evidence type="ECO:0000313" key="2">
    <source>
        <dbReference type="Proteomes" id="UP001163321"/>
    </source>
</evidence>
<reference evidence="1 2" key="1">
    <citation type="journal article" date="2022" name="bioRxiv">
        <title>The genome of the oomycete Peronosclerospora sorghi, a cosmopolitan pathogen of maize and sorghum, is inflated with dispersed pseudogenes.</title>
        <authorList>
            <person name="Fletcher K."/>
            <person name="Martin F."/>
            <person name="Isakeit T."/>
            <person name="Cavanaugh K."/>
            <person name="Magill C."/>
            <person name="Michelmore R."/>
        </authorList>
    </citation>
    <scope>NUCLEOTIDE SEQUENCE [LARGE SCALE GENOMIC DNA]</scope>
    <source>
        <strain evidence="1">P6</strain>
    </source>
</reference>
<name>A0ACC0WM69_9STRA</name>
<comment type="caution">
    <text evidence="1">The sequence shown here is derived from an EMBL/GenBank/DDBJ whole genome shotgun (WGS) entry which is preliminary data.</text>
</comment>
<proteinExistence type="predicted"/>
<evidence type="ECO:0000313" key="1">
    <source>
        <dbReference type="EMBL" id="KAI9919973.1"/>
    </source>
</evidence>
<gene>
    <name evidence="1" type="ORF">PsorP6_015412</name>
</gene>
<organism evidence="1 2">
    <name type="scientific">Peronosclerospora sorghi</name>
    <dbReference type="NCBI Taxonomy" id="230839"/>
    <lineage>
        <taxon>Eukaryota</taxon>
        <taxon>Sar</taxon>
        <taxon>Stramenopiles</taxon>
        <taxon>Oomycota</taxon>
        <taxon>Peronosporomycetes</taxon>
        <taxon>Peronosporales</taxon>
        <taxon>Peronosporaceae</taxon>
        <taxon>Peronosclerospora</taxon>
    </lineage>
</organism>